<evidence type="ECO:0000256" key="1">
    <source>
        <dbReference type="SAM" id="Phobius"/>
    </source>
</evidence>
<feature type="transmembrane region" description="Helical" evidence="1">
    <location>
        <begin position="14"/>
        <end position="32"/>
    </location>
</feature>
<sequence>YEIMIITKNLFESLVPLFVIMIPTFLLVSIFGKKLFMAIFLFMTIVVFAGGLIPFWILFVTLVSLGLIIYKNRGDL</sequence>
<gene>
    <name evidence="2" type="ORF">S01H4_58301</name>
</gene>
<dbReference type="EMBL" id="BART01034042">
    <property type="protein sequence ID" value="GAH13840.1"/>
    <property type="molecule type" value="Genomic_DNA"/>
</dbReference>
<proteinExistence type="predicted"/>
<organism evidence="2">
    <name type="scientific">marine sediment metagenome</name>
    <dbReference type="NCBI Taxonomy" id="412755"/>
    <lineage>
        <taxon>unclassified sequences</taxon>
        <taxon>metagenomes</taxon>
        <taxon>ecological metagenomes</taxon>
    </lineage>
</organism>
<feature type="non-terminal residue" evidence="2">
    <location>
        <position position="1"/>
    </location>
</feature>
<name>X1E077_9ZZZZ</name>
<keyword evidence="1" id="KW-0472">Membrane</keyword>
<evidence type="ECO:0000313" key="2">
    <source>
        <dbReference type="EMBL" id="GAH13840.1"/>
    </source>
</evidence>
<accession>X1E077</accession>
<dbReference type="AlphaFoldDB" id="X1E077"/>
<keyword evidence="1" id="KW-0812">Transmembrane</keyword>
<protein>
    <submittedName>
        <fullName evidence="2">Uncharacterized protein</fullName>
    </submittedName>
</protein>
<reference evidence="2" key="1">
    <citation type="journal article" date="2014" name="Front. Microbiol.">
        <title>High frequency of phylogenetically diverse reductive dehalogenase-homologous genes in deep subseafloor sedimentary metagenomes.</title>
        <authorList>
            <person name="Kawai M."/>
            <person name="Futagami T."/>
            <person name="Toyoda A."/>
            <person name="Takaki Y."/>
            <person name="Nishi S."/>
            <person name="Hori S."/>
            <person name="Arai W."/>
            <person name="Tsubouchi T."/>
            <person name="Morono Y."/>
            <person name="Uchiyama I."/>
            <person name="Ito T."/>
            <person name="Fujiyama A."/>
            <person name="Inagaki F."/>
            <person name="Takami H."/>
        </authorList>
    </citation>
    <scope>NUCLEOTIDE SEQUENCE</scope>
    <source>
        <strain evidence="2">Expedition CK06-06</strain>
    </source>
</reference>
<keyword evidence="1" id="KW-1133">Transmembrane helix</keyword>
<feature type="transmembrane region" description="Helical" evidence="1">
    <location>
        <begin position="39"/>
        <end position="70"/>
    </location>
</feature>
<comment type="caution">
    <text evidence="2">The sequence shown here is derived from an EMBL/GenBank/DDBJ whole genome shotgun (WGS) entry which is preliminary data.</text>
</comment>